<dbReference type="InterPro" id="IPR037516">
    <property type="entry name" value="Tripartite_DENN"/>
</dbReference>
<sequence length="594" mass="66702">MEGEISIPKATNSAFKHLGLLDATKSHSQGSLYNNSNNNSPKNGFLEADMSDSVFDYPLRKQCSTSILQSSSHSLGVSASHPNLIVQDDLHILQRTPTPPFSPSPSSPTTAGQDITDNGTEDKFLTLDPLDLANFRKWIVGFCIVNFDLEIGQALDYAYPPMDLTVTEQKNIASTSKFAASGPTADAGFLYGYVFFRQKKDPTIRRGYFQKSLVLLSQHPFVGLFSRVVSILGPAYFDTGQPMLEAACMNIAQWKSPHDGKVIDLPFLGRLLQVELPTPFKPQLLETTPFDMNKLKPDIQIMASLPVGGLYHHYRDILKDLWLLWELMLLAEPIIVIAPDPGVCSEAVVSLVDIINPIPYCGDYRPYFTIQDSDFKSFVTKNKPLSSLVLGVTNPFFNTAVQHWPNIVRVGRQQLRKPDGTLIPSHMQHMHSGKSKPGLGNKSNVLFNFVQGVTSKRKSVISRDRELVKMLTEASVRGYPPDWVLNNILRRHFVDLTEKFLVPLNRYFSTLIPVNISASAEAPRLRPFQTDQFMKSLKEHGPQLPFKSTFKTRTSTTDPTKELYSQFLKCGNFATWLQQRTTRAEVEMNKMRVL</sequence>
<evidence type="ECO:0000259" key="3">
    <source>
        <dbReference type="PROSITE" id="PS50211"/>
    </source>
</evidence>
<accession>A0A8H7RLP5</accession>
<keyword evidence="5" id="KW-1185">Reference proteome</keyword>
<dbReference type="PROSITE" id="PS50211">
    <property type="entry name" value="DENN"/>
    <property type="match status" value="1"/>
</dbReference>
<dbReference type="EMBL" id="JAEPRC010000031">
    <property type="protein sequence ID" value="KAG2213794.1"/>
    <property type="molecule type" value="Genomic_DNA"/>
</dbReference>
<dbReference type="OrthoDB" id="10265409at2759"/>
<comment type="similarity">
    <text evidence="1">Belongs to the DENND6 family.</text>
</comment>
<evidence type="ECO:0000256" key="2">
    <source>
        <dbReference type="SAM" id="MobiDB-lite"/>
    </source>
</evidence>
<dbReference type="InterPro" id="IPR024224">
    <property type="entry name" value="DENND6"/>
</dbReference>
<evidence type="ECO:0000256" key="1">
    <source>
        <dbReference type="ARBA" id="ARBA00007159"/>
    </source>
</evidence>
<reference evidence="4" key="1">
    <citation type="submission" date="2020-12" db="EMBL/GenBank/DDBJ databases">
        <title>Metabolic potential, ecology and presence of endohyphal bacteria is reflected in genomic diversity of Mucoromycotina.</title>
        <authorList>
            <person name="Muszewska A."/>
            <person name="Okrasinska A."/>
            <person name="Steczkiewicz K."/>
            <person name="Drgas O."/>
            <person name="Orlowska M."/>
            <person name="Perlinska-Lenart U."/>
            <person name="Aleksandrzak-Piekarczyk T."/>
            <person name="Szatraj K."/>
            <person name="Zielenkiewicz U."/>
            <person name="Pilsyk S."/>
            <person name="Malc E."/>
            <person name="Mieczkowski P."/>
            <person name="Kruszewska J.S."/>
            <person name="Biernat P."/>
            <person name="Pawlowska J."/>
        </authorList>
    </citation>
    <scope>NUCLEOTIDE SEQUENCE</scope>
    <source>
        <strain evidence="4">CBS 226.32</strain>
    </source>
</reference>
<dbReference type="GO" id="GO:0005085">
    <property type="term" value="F:guanyl-nucleotide exchange factor activity"/>
    <property type="evidence" value="ECO:0007669"/>
    <property type="project" value="InterPro"/>
</dbReference>
<dbReference type="PANTHER" id="PTHR13677">
    <property type="entry name" value="LD41638P"/>
    <property type="match status" value="1"/>
</dbReference>
<protein>
    <recommendedName>
        <fullName evidence="3">UDENN domain-containing protein</fullName>
    </recommendedName>
</protein>
<evidence type="ECO:0000313" key="4">
    <source>
        <dbReference type="EMBL" id="KAG2213794.1"/>
    </source>
</evidence>
<feature type="compositionally biased region" description="Pro residues" evidence="2">
    <location>
        <begin position="97"/>
        <end position="106"/>
    </location>
</feature>
<gene>
    <name evidence="4" type="ORF">INT46_005249</name>
</gene>
<comment type="caution">
    <text evidence="4">The sequence shown here is derived from an EMBL/GenBank/DDBJ whole genome shotgun (WGS) entry which is preliminary data.</text>
</comment>
<dbReference type="Proteomes" id="UP000650833">
    <property type="component" value="Unassembled WGS sequence"/>
</dbReference>
<feature type="domain" description="UDENN" evidence="3">
    <location>
        <begin position="113"/>
        <end position="587"/>
    </location>
</feature>
<name>A0A8H7RLP5_9FUNG</name>
<organism evidence="4 5">
    <name type="scientific">Mucor plumbeus</name>
    <dbReference type="NCBI Taxonomy" id="97098"/>
    <lineage>
        <taxon>Eukaryota</taxon>
        <taxon>Fungi</taxon>
        <taxon>Fungi incertae sedis</taxon>
        <taxon>Mucoromycota</taxon>
        <taxon>Mucoromycotina</taxon>
        <taxon>Mucoromycetes</taxon>
        <taxon>Mucorales</taxon>
        <taxon>Mucorineae</taxon>
        <taxon>Mucoraceae</taxon>
        <taxon>Mucor</taxon>
    </lineage>
</organism>
<dbReference type="GO" id="GO:0055037">
    <property type="term" value="C:recycling endosome"/>
    <property type="evidence" value="ECO:0007669"/>
    <property type="project" value="TreeGrafter"/>
</dbReference>
<evidence type="ECO:0000313" key="5">
    <source>
        <dbReference type="Proteomes" id="UP000650833"/>
    </source>
</evidence>
<proteinExistence type="inferred from homology"/>
<dbReference type="AlphaFoldDB" id="A0A8H7RLP5"/>
<feature type="region of interest" description="Disordered" evidence="2">
    <location>
        <begin position="95"/>
        <end position="117"/>
    </location>
</feature>
<dbReference type="PANTHER" id="PTHR13677:SF0">
    <property type="entry name" value="LD41638P"/>
    <property type="match status" value="1"/>
</dbReference>